<evidence type="ECO:0000256" key="4">
    <source>
        <dbReference type="SAM" id="Coils"/>
    </source>
</evidence>
<comment type="caution">
    <text evidence="6">The sequence shown here is derived from an EMBL/GenBank/DDBJ whole genome shotgun (WGS) entry which is preliminary data.</text>
</comment>
<organism evidence="6 7">
    <name type="scientific">Actinoplanes aureus</name>
    <dbReference type="NCBI Taxonomy" id="2792083"/>
    <lineage>
        <taxon>Bacteria</taxon>
        <taxon>Bacillati</taxon>
        <taxon>Actinomycetota</taxon>
        <taxon>Actinomycetes</taxon>
        <taxon>Micromonosporales</taxon>
        <taxon>Micromonosporaceae</taxon>
        <taxon>Actinoplanes</taxon>
    </lineage>
</organism>
<keyword evidence="4" id="KW-0175">Coiled coil</keyword>
<evidence type="ECO:0000259" key="5">
    <source>
        <dbReference type="Pfam" id="PF13476"/>
    </source>
</evidence>
<comment type="subunit">
    <text evidence="2">Heterodimer of SbcC and SbcD.</text>
</comment>
<dbReference type="GO" id="GO:0006302">
    <property type="term" value="P:double-strand break repair"/>
    <property type="evidence" value="ECO:0007669"/>
    <property type="project" value="InterPro"/>
</dbReference>
<sequence>MRPLRLDMAGFTVFRDPTTVDFTDADYFALVGPTGSGKSTVLDAICFALYGTVPRWGGTRGIGNALAPSAVEAKVRLCFESAGDRYIATRVVRRDGRGNVKTAGAGLQLMPPGFDVTKLDTGMDLDDLGEALAGTPAEMDRAVQDAVGLPYEQFTSCVVLPQGQFADFLHAKPATRQQILVNLLGLHVYEEVQVRAAERGKTAEAKLGVIEQQMDALDDATDEAVDAAGAYLERMRELTREVESAVPGLRTAREAETTALGARDTLDAELTLLSSVRTPAGLAEATGAIVAARAAAEQASREVHAAEEAEEKVRGELAAAGDAGSLRLMLDRHTELARLVEQEEWFAGKVSVAEVEYRDALSAAELAQAEHTGAQQLLEQARQDYRDAQQRDRATALRGHLVAGHACPVCEQPVTVVPEVPRESAVRLAEAAGNAAREAAEQATTRWQQRDAVARNLESDLERKRGQYEHHLSRLAEVRAAVAGLPPVEAVQARLADLAELQHKLEAATAAVRAARDAHRRAQNAVRSAEDEQRTAWRKFDTVRDGLARFGPPPTDRDDLAGAWRTLVEWAGGEHEARLAARDEADRAVAAAHESTVRAYTAIVELFTAAGLNPPGGPAPGVIRPGVSASRAAERATSVADAEAGLIRAAAVAAERAEAGWQRLVERRQQAREAAEQRDALLREGRVAKSLAGHLRANNFERWLLEEALDLLVDGASRILRELTGGQYELIHTKGEFFVVDHHDAGLQRGVRTLSGGETFQASLALALALSEQLAGMSTTAASLESIVLDEGFGTLDAATLDVVAATLENLAARGDRMVGLVTHVQALAERVPVRFEVHKDARTAYVERVGL</sequence>
<reference evidence="6" key="1">
    <citation type="submission" date="2020-11" db="EMBL/GenBank/DDBJ databases">
        <title>Isolation and identification of active actinomycetes.</title>
        <authorList>
            <person name="Sun X."/>
        </authorList>
    </citation>
    <scope>NUCLEOTIDE SEQUENCE</scope>
    <source>
        <strain evidence="6">NEAU-A11</strain>
    </source>
</reference>
<dbReference type="SUPFAM" id="SSF52540">
    <property type="entry name" value="P-loop containing nucleoside triphosphate hydrolases"/>
    <property type="match status" value="1"/>
</dbReference>
<evidence type="ECO:0000256" key="3">
    <source>
        <dbReference type="ARBA" id="ARBA00013368"/>
    </source>
</evidence>
<accession>A0A931C825</accession>
<dbReference type="GO" id="GO:0016887">
    <property type="term" value="F:ATP hydrolysis activity"/>
    <property type="evidence" value="ECO:0007669"/>
    <property type="project" value="InterPro"/>
</dbReference>
<dbReference type="PANTHER" id="PTHR32114:SF2">
    <property type="entry name" value="ABC TRANSPORTER ABCH.3"/>
    <property type="match status" value="1"/>
</dbReference>
<dbReference type="EMBL" id="JADQTO010000001">
    <property type="protein sequence ID" value="MBG0560050.1"/>
    <property type="molecule type" value="Genomic_DNA"/>
</dbReference>
<dbReference type="Proteomes" id="UP000598146">
    <property type="component" value="Unassembled WGS sequence"/>
</dbReference>
<comment type="similarity">
    <text evidence="1">Belongs to the SMC family. SbcC subfamily.</text>
</comment>
<name>A0A931C825_9ACTN</name>
<keyword evidence="7" id="KW-1185">Reference proteome</keyword>
<dbReference type="AlphaFoldDB" id="A0A931C825"/>
<dbReference type="RefSeq" id="WP_196411864.1">
    <property type="nucleotide sequence ID" value="NZ_JADQTO010000001.1"/>
</dbReference>
<evidence type="ECO:0000313" key="6">
    <source>
        <dbReference type="EMBL" id="MBG0560050.1"/>
    </source>
</evidence>
<dbReference type="PANTHER" id="PTHR32114">
    <property type="entry name" value="ABC TRANSPORTER ABCH.3"/>
    <property type="match status" value="1"/>
</dbReference>
<dbReference type="InterPro" id="IPR027417">
    <property type="entry name" value="P-loop_NTPase"/>
</dbReference>
<dbReference type="InterPro" id="IPR038729">
    <property type="entry name" value="Rad50/SbcC_AAA"/>
</dbReference>
<protein>
    <recommendedName>
        <fullName evidence="3">Nuclease SbcCD subunit C</fullName>
    </recommendedName>
</protein>
<feature type="coiled-coil region" evidence="4">
    <location>
        <begin position="364"/>
        <end position="391"/>
    </location>
</feature>
<feature type="coiled-coil region" evidence="4">
    <location>
        <begin position="282"/>
        <end position="316"/>
    </location>
</feature>
<dbReference type="Gene3D" id="3.40.50.300">
    <property type="entry name" value="P-loop containing nucleotide triphosphate hydrolases"/>
    <property type="match status" value="2"/>
</dbReference>
<feature type="coiled-coil region" evidence="4">
    <location>
        <begin position="488"/>
        <end position="532"/>
    </location>
</feature>
<evidence type="ECO:0000313" key="7">
    <source>
        <dbReference type="Proteomes" id="UP000598146"/>
    </source>
</evidence>
<dbReference type="Pfam" id="PF13476">
    <property type="entry name" value="AAA_23"/>
    <property type="match status" value="1"/>
</dbReference>
<evidence type="ECO:0000256" key="2">
    <source>
        <dbReference type="ARBA" id="ARBA00011322"/>
    </source>
</evidence>
<feature type="domain" description="Rad50/SbcC-type AAA" evidence="5">
    <location>
        <begin position="5"/>
        <end position="215"/>
    </location>
</feature>
<proteinExistence type="inferred from homology"/>
<evidence type="ECO:0000256" key="1">
    <source>
        <dbReference type="ARBA" id="ARBA00006930"/>
    </source>
</evidence>
<gene>
    <name evidence="6" type="ORF">I4J89_01005</name>
</gene>
<dbReference type="Pfam" id="PF13558">
    <property type="entry name" value="SbcC_Walker_B"/>
    <property type="match status" value="1"/>
</dbReference>